<dbReference type="RefSeq" id="WP_009628206.1">
    <property type="nucleotide sequence ID" value="NZ_VBTY01000148.1"/>
</dbReference>
<name>A0A9X4ME27_9CYAN</name>
<proteinExistence type="predicted"/>
<protein>
    <submittedName>
        <fullName evidence="2">DUF1345 domain-containing protein</fullName>
    </submittedName>
</protein>
<keyword evidence="3" id="KW-1185">Reference proteome</keyword>
<dbReference type="AlphaFoldDB" id="A0A9X4ME27"/>
<evidence type="ECO:0000256" key="1">
    <source>
        <dbReference type="SAM" id="Phobius"/>
    </source>
</evidence>
<feature type="transmembrane region" description="Helical" evidence="1">
    <location>
        <begin position="26"/>
        <end position="44"/>
    </location>
</feature>
<accession>A0A9X4ME27</accession>
<feature type="transmembrane region" description="Helical" evidence="1">
    <location>
        <begin position="211"/>
        <end position="232"/>
    </location>
</feature>
<dbReference type="InterPro" id="IPR009781">
    <property type="entry name" value="DUF1345"/>
</dbReference>
<comment type="caution">
    <text evidence="2">The sequence shown here is derived from an EMBL/GenBank/DDBJ whole genome shotgun (WGS) entry which is preliminary data.</text>
</comment>
<reference evidence="2" key="1">
    <citation type="submission" date="2019-05" db="EMBL/GenBank/DDBJ databases">
        <title>Whole genome sequencing of Pseudanabaena catenata USMAC16.</title>
        <authorList>
            <person name="Khan Z."/>
            <person name="Omar W.M."/>
            <person name="Convey P."/>
            <person name="Merican F."/>
            <person name="Najimudin N."/>
        </authorList>
    </citation>
    <scope>NUCLEOTIDE SEQUENCE</scope>
    <source>
        <strain evidence="2">USMAC16</strain>
    </source>
</reference>
<dbReference type="Proteomes" id="UP001152872">
    <property type="component" value="Unassembled WGS sequence"/>
</dbReference>
<organism evidence="2 3">
    <name type="scientific">Pseudanabaena catenata USMAC16</name>
    <dbReference type="NCBI Taxonomy" id="1855837"/>
    <lineage>
        <taxon>Bacteria</taxon>
        <taxon>Bacillati</taxon>
        <taxon>Cyanobacteriota</taxon>
        <taxon>Cyanophyceae</taxon>
        <taxon>Pseudanabaenales</taxon>
        <taxon>Pseudanabaenaceae</taxon>
        <taxon>Pseudanabaena</taxon>
    </lineage>
</organism>
<sequence>MTLPQEPKPTAVKHQLHSRWRIRSRLFLSCIFALIVLVLLPSWFNLSTRILCVWDTGMLCFLVSTWFLMLKVTPKTMRRNAQSQDEGRFVILSLITAAACASFLAIAFTLRDTKGGALNLVIPHLLLAGATIIGSWLLVHTIFTMHYAHEYYQDHKTQSNAYAGGLAFPEDIEPDYWDFLYFSFVIGMTSQVSDVAITSQSLRRLALAHGVLSFFFNTAIVAMSINMIAGLIQ</sequence>
<keyword evidence="1" id="KW-0472">Membrane</keyword>
<dbReference type="EMBL" id="VBTY01000148">
    <property type="protein sequence ID" value="MDG3496046.1"/>
    <property type="molecule type" value="Genomic_DNA"/>
</dbReference>
<gene>
    <name evidence="2" type="ORF">FEV09_15975</name>
</gene>
<evidence type="ECO:0000313" key="3">
    <source>
        <dbReference type="Proteomes" id="UP001152872"/>
    </source>
</evidence>
<evidence type="ECO:0000313" key="2">
    <source>
        <dbReference type="EMBL" id="MDG3496046.1"/>
    </source>
</evidence>
<feature type="transmembrane region" description="Helical" evidence="1">
    <location>
        <begin position="116"/>
        <end position="139"/>
    </location>
</feature>
<keyword evidence="1" id="KW-1133">Transmembrane helix</keyword>
<dbReference type="Pfam" id="PF07077">
    <property type="entry name" value="DUF1345"/>
    <property type="match status" value="1"/>
</dbReference>
<feature type="transmembrane region" description="Helical" evidence="1">
    <location>
        <begin position="89"/>
        <end position="110"/>
    </location>
</feature>
<feature type="transmembrane region" description="Helical" evidence="1">
    <location>
        <begin position="50"/>
        <end position="69"/>
    </location>
</feature>
<keyword evidence="1" id="KW-0812">Transmembrane</keyword>